<keyword evidence="2" id="KW-1185">Reference proteome</keyword>
<dbReference type="Proteomes" id="UP000239068">
    <property type="component" value="Unassembled WGS sequence"/>
</dbReference>
<accession>A0A2S7WW38</accession>
<protein>
    <submittedName>
        <fullName evidence="1">Uncharacterized protein</fullName>
    </submittedName>
</protein>
<dbReference type="AlphaFoldDB" id="A0A2S7WW38"/>
<comment type="caution">
    <text evidence="1">The sequence shown here is derived from an EMBL/GenBank/DDBJ whole genome shotgun (WGS) entry which is preliminary data.</text>
</comment>
<sequence length="244" mass="29001">MKHRLGIFKIQTAPFLCDFIQKFKFKNNDKNLLLIRKLYATLNQNDAFEKKAFQHIYNATCFYTNGEKVISYRIENGFHELGIHHHIHNFEHYFSKNLSTRELCDVNFSFKKYRFKESLEKEIYAMLSVKEGKQKVLVSNSDVHYIQAFKEQNIGIYLQMNTIKVIEYYTNDLIVISKRLEEKHTPIKLKSCFNCVYFKMMDDLPLVSNNSLHTCMLIKEKATDIEFNEAITHIWSYCSAYKPK</sequence>
<dbReference type="EMBL" id="MSCM01000001">
    <property type="protein sequence ID" value="PQJ81492.1"/>
    <property type="molecule type" value="Genomic_DNA"/>
</dbReference>
<dbReference type="OrthoDB" id="9932298at2"/>
<gene>
    <name evidence="1" type="ORF">BTO16_02390</name>
</gene>
<name>A0A2S7WW38_9FLAO</name>
<evidence type="ECO:0000313" key="1">
    <source>
        <dbReference type="EMBL" id="PQJ81492.1"/>
    </source>
</evidence>
<reference evidence="1 2" key="1">
    <citation type="submission" date="2016-12" db="EMBL/GenBank/DDBJ databases">
        <title>Trade-off between light-utilization and light-protection in marine flavobacteria.</title>
        <authorList>
            <person name="Kumagai Y."/>
            <person name="Yoshizawa S."/>
            <person name="Kogure K."/>
            <person name="Iwasaki W."/>
        </authorList>
    </citation>
    <scope>NUCLEOTIDE SEQUENCE [LARGE SCALE GENOMIC DNA]</scope>
    <source>
        <strain evidence="1 2">ATCC 43844</strain>
    </source>
</reference>
<dbReference type="RefSeq" id="WP_105020067.1">
    <property type="nucleotide sequence ID" value="NZ_MSCM01000001.1"/>
</dbReference>
<proteinExistence type="predicted"/>
<organism evidence="1 2">
    <name type="scientific">Polaribacter glomeratus</name>
    <dbReference type="NCBI Taxonomy" id="102"/>
    <lineage>
        <taxon>Bacteria</taxon>
        <taxon>Pseudomonadati</taxon>
        <taxon>Bacteroidota</taxon>
        <taxon>Flavobacteriia</taxon>
        <taxon>Flavobacteriales</taxon>
        <taxon>Flavobacteriaceae</taxon>
    </lineage>
</organism>
<evidence type="ECO:0000313" key="2">
    <source>
        <dbReference type="Proteomes" id="UP000239068"/>
    </source>
</evidence>